<dbReference type="NCBIfam" id="TIGR01484">
    <property type="entry name" value="HAD-SF-IIB"/>
    <property type="match status" value="1"/>
</dbReference>
<dbReference type="Gene3D" id="3.30.1240.10">
    <property type="match status" value="1"/>
</dbReference>
<dbReference type="AlphaFoldDB" id="A0A0G0SZV0"/>
<evidence type="ECO:0000313" key="1">
    <source>
        <dbReference type="EMBL" id="KKR70353.1"/>
    </source>
</evidence>
<reference evidence="1 2" key="1">
    <citation type="journal article" date="2015" name="Nature">
        <title>rRNA introns, odd ribosomes, and small enigmatic genomes across a large radiation of phyla.</title>
        <authorList>
            <person name="Brown C.T."/>
            <person name="Hug L.A."/>
            <person name="Thomas B.C."/>
            <person name="Sharon I."/>
            <person name="Castelle C.J."/>
            <person name="Singh A."/>
            <person name="Wilkins M.J."/>
            <person name="Williams K.H."/>
            <person name="Banfield J.F."/>
        </authorList>
    </citation>
    <scope>NUCLEOTIDE SEQUENCE [LARGE SCALE GENOMIC DNA]</scope>
</reference>
<name>A0A0G0SZV0_9BACT</name>
<keyword evidence="1" id="KW-0378">Hydrolase</keyword>
<comment type="caution">
    <text evidence="1">The sequence shown here is derived from an EMBL/GenBank/DDBJ whole genome shotgun (WGS) entry which is preliminary data.</text>
</comment>
<dbReference type="EMBL" id="LBZK01000023">
    <property type="protein sequence ID" value="KKR70353.1"/>
    <property type="molecule type" value="Genomic_DNA"/>
</dbReference>
<gene>
    <name evidence="1" type="ORF">UU12_C0023G0026</name>
</gene>
<dbReference type="InterPro" id="IPR006379">
    <property type="entry name" value="HAD-SF_hydro_IIB"/>
</dbReference>
<accession>A0A0G0SZV0</accession>
<proteinExistence type="predicted"/>
<dbReference type="InterPro" id="IPR036412">
    <property type="entry name" value="HAD-like_sf"/>
</dbReference>
<dbReference type="PANTHER" id="PTHR10000">
    <property type="entry name" value="PHOSPHOSERINE PHOSPHATASE"/>
    <property type="match status" value="1"/>
</dbReference>
<dbReference type="Proteomes" id="UP000034562">
    <property type="component" value="Unassembled WGS sequence"/>
</dbReference>
<dbReference type="PANTHER" id="PTHR10000:SF8">
    <property type="entry name" value="HAD SUPERFAMILY HYDROLASE-LIKE, TYPE 3"/>
    <property type="match status" value="1"/>
</dbReference>
<dbReference type="STRING" id="1618563.UU12_C0023G0026"/>
<dbReference type="InterPro" id="IPR023214">
    <property type="entry name" value="HAD_sf"/>
</dbReference>
<dbReference type="SUPFAM" id="SSF56784">
    <property type="entry name" value="HAD-like"/>
    <property type="match status" value="1"/>
</dbReference>
<protein>
    <submittedName>
        <fullName evidence="1">Cof-like protein hydrolase</fullName>
    </submittedName>
</protein>
<sequence length="262" mass="29489">MKPISELTKEDIKDIKLICFDVDGVTIKKGTEISEVKTSENTTLTVKTSNLSPEMKDAILKLKKYFFVAINSGRSSMYLTKVFSELLWDNMALISEIGIFSLLNGGLVQHEKFDERTLTKMKNILVDLQGLEGKVKDFRAFEPKQFLITLHAFSEIPEVYDVLKKNDPEGEFCAIWNGEAFDILPKRLNKGTALKNLCKHLNIDVSQTMAIANGPNDQAMVDVSGISVSTEPKELKADFYTEKIQNLGGLELTEKLLELKNY</sequence>
<dbReference type="Pfam" id="PF08282">
    <property type="entry name" value="Hydrolase_3"/>
    <property type="match status" value="1"/>
</dbReference>
<evidence type="ECO:0000313" key="2">
    <source>
        <dbReference type="Proteomes" id="UP000034562"/>
    </source>
</evidence>
<dbReference type="GO" id="GO:0000287">
    <property type="term" value="F:magnesium ion binding"/>
    <property type="evidence" value="ECO:0007669"/>
    <property type="project" value="TreeGrafter"/>
</dbReference>
<dbReference type="GO" id="GO:0005829">
    <property type="term" value="C:cytosol"/>
    <property type="evidence" value="ECO:0007669"/>
    <property type="project" value="TreeGrafter"/>
</dbReference>
<dbReference type="Gene3D" id="3.40.50.1000">
    <property type="entry name" value="HAD superfamily/HAD-like"/>
    <property type="match status" value="2"/>
</dbReference>
<organism evidence="1 2">
    <name type="scientific">Candidatus Woesebacteria bacterium GW2011_GWA2_40_7b</name>
    <dbReference type="NCBI Taxonomy" id="1618563"/>
    <lineage>
        <taxon>Bacteria</taxon>
        <taxon>Candidatus Woeseibacteriota</taxon>
    </lineage>
</organism>
<dbReference type="GO" id="GO:0016791">
    <property type="term" value="F:phosphatase activity"/>
    <property type="evidence" value="ECO:0007669"/>
    <property type="project" value="UniProtKB-ARBA"/>
</dbReference>